<keyword evidence="2" id="KW-0455">Luminescence</keyword>
<evidence type="ECO:0000256" key="3">
    <source>
        <dbReference type="ARBA" id="ARBA00038177"/>
    </source>
</evidence>
<dbReference type="Proteomes" id="UP000242999">
    <property type="component" value="Unassembled WGS sequence"/>
</dbReference>
<dbReference type="InterPro" id="IPR001433">
    <property type="entry name" value="OxRdtase_FAD/NAD-bd"/>
</dbReference>
<evidence type="ECO:0000313" key="6">
    <source>
        <dbReference type="Proteomes" id="UP000242999"/>
    </source>
</evidence>
<organism evidence="5 6">
    <name type="scientific">Allopseudospirillum japonicum</name>
    <dbReference type="NCBI Taxonomy" id="64971"/>
    <lineage>
        <taxon>Bacteria</taxon>
        <taxon>Pseudomonadati</taxon>
        <taxon>Pseudomonadota</taxon>
        <taxon>Gammaproteobacteria</taxon>
        <taxon>Oceanospirillales</taxon>
        <taxon>Oceanospirillaceae</taxon>
        <taxon>Allopseudospirillum</taxon>
    </lineage>
</organism>
<dbReference type="InterPro" id="IPR050415">
    <property type="entry name" value="MRET"/>
</dbReference>
<dbReference type="CDD" id="cd06189">
    <property type="entry name" value="flavin_oxioreductase"/>
    <property type="match status" value="1"/>
</dbReference>
<dbReference type="PROSITE" id="PS51384">
    <property type="entry name" value="FAD_FR"/>
    <property type="match status" value="1"/>
</dbReference>
<dbReference type="AlphaFoldDB" id="A0A1H6RGM7"/>
<feature type="domain" description="FAD-binding FR-type" evidence="4">
    <location>
        <begin position="1"/>
        <end position="100"/>
    </location>
</feature>
<evidence type="ECO:0000259" key="4">
    <source>
        <dbReference type="PROSITE" id="PS51384"/>
    </source>
</evidence>
<dbReference type="GO" id="GO:0016491">
    <property type="term" value="F:oxidoreductase activity"/>
    <property type="evidence" value="ECO:0007669"/>
    <property type="project" value="UniProtKB-KW"/>
</dbReference>
<dbReference type="InterPro" id="IPR017927">
    <property type="entry name" value="FAD-bd_FR_type"/>
</dbReference>
<dbReference type="STRING" id="64971.SAMN05421831_10354"/>
<accession>A0A1H6RGM7</accession>
<comment type="similarity">
    <text evidence="3">Belongs to the Fre/LuxG FAD/NAD(P) flavoprotein oxidoreductase family.</text>
</comment>
<keyword evidence="6" id="KW-1185">Reference proteome</keyword>
<dbReference type="GO" id="GO:0008218">
    <property type="term" value="P:bioluminescence"/>
    <property type="evidence" value="ECO:0007669"/>
    <property type="project" value="UniProtKB-KW"/>
</dbReference>
<dbReference type="SUPFAM" id="SSF52343">
    <property type="entry name" value="Ferredoxin reductase-like, C-terminal NADP-linked domain"/>
    <property type="match status" value="1"/>
</dbReference>
<evidence type="ECO:0000256" key="2">
    <source>
        <dbReference type="ARBA" id="ARBA00023223"/>
    </source>
</evidence>
<dbReference type="PRINTS" id="PR00410">
    <property type="entry name" value="PHEHYDRXLASE"/>
</dbReference>
<dbReference type="OrthoDB" id="9806195at2"/>
<sequence length="244" mass="27103">METLTLEVQEVQDLTANVYRVRLDAPEGTKLVYDAGQYLEIVLPTGETPAFSIASACDGKSLELHIQYLPERENSKALLALLQSGEPVQVNIPKGDCILRPTEQDHLLLIAAGTGFSQMKAMLEHAFANPTQYANKITLYWAARSSGGHYLEELVKTWDAQYANFEAVILAEQVDTTWSGRKGHVVDALLADHTDFSDCEVYVSGSPGMVYAVQDALEARELFHDRIHSDVFAYAPRTELKELK</sequence>
<dbReference type="InterPro" id="IPR017938">
    <property type="entry name" value="Riboflavin_synthase-like_b-brl"/>
</dbReference>
<evidence type="ECO:0000256" key="1">
    <source>
        <dbReference type="ARBA" id="ARBA00023002"/>
    </source>
</evidence>
<dbReference type="Pfam" id="PF00175">
    <property type="entry name" value="NAD_binding_1"/>
    <property type="match status" value="1"/>
</dbReference>
<dbReference type="Gene3D" id="2.40.30.10">
    <property type="entry name" value="Translation factors"/>
    <property type="match status" value="1"/>
</dbReference>
<dbReference type="SUPFAM" id="SSF63380">
    <property type="entry name" value="Riboflavin synthase domain-like"/>
    <property type="match status" value="1"/>
</dbReference>
<protein>
    <submittedName>
        <fullName evidence="5">CDP-4-dehydro-6-deoxyglucose reductase</fullName>
    </submittedName>
</protein>
<reference evidence="6" key="1">
    <citation type="submission" date="2016-10" db="EMBL/GenBank/DDBJ databases">
        <authorList>
            <person name="Varghese N."/>
            <person name="Submissions S."/>
        </authorList>
    </citation>
    <scope>NUCLEOTIDE SEQUENCE [LARGE SCALE GENOMIC DNA]</scope>
    <source>
        <strain evidence="6">DSM 7165</strain>
    </source>
</reference>
<dbReference type="PANTHER" id="PTHR47354:SF7">
    <property type="entry name" value="NAD(P)H-FLAVIN REDUCTASE"/>
    <property type="match status" value="1"/>
</dbReference>
<dbReference type="Gene3D" id="3.40.50.80">
    <property type="entry name" value="Nucleotide-binding domain of ferredoxin-NADP reductase (FNR) module"/>
    <property type="match status" value="1"/>
</dbReference>
<keyword evidence="1" id="KW-0560">Oxidoreductase</keyword>
<dbReference type="EMBL" id="FNYH01000003">
    <property type="protein sequence ID" value="SEI50332.1"/>
    <property type="molecule type" value="Genomic_DNA"/>
</dbReference>
<evidence type="ECO:0000313" key="5">
    <source>
        <dbReference type="EMBL" id="SEI50332.1"/>
    </source>
</evidence>
<proteinExistence type="inferred from homology"/>
<name>A0A1H6RGM7_9GAMM</name>
<dbReference type="RefSeq" id="WP_093308715.1">
    <property type="nucleotide sequence ID" value="NZ_FNYH01000003.1"/>
</dbReference>
<dbReference type="PANTHER" id="PTHR47354">
    <property type="entry name" value="NADH OXIDOREDUCTASE HCR"/>
    <property type="match status" value="1"/>
</dbReference>
<dbReference type="InterPro" id="IPR039261">
    <property type="entry name" value="FNR_nucleotide-bd"/>
</dbReference>
<gene>
    <name evidence="5" type="ORF">SAMN05421831_10354</name>
</gene>